<dbReference type="Proteomes" id="UP001209317">
    <property type="component" value="Unassembled WGS sequence"/>
</dbReference>
<evidence type="ECO:0000256" key="1">
    <source>
        <dbReference type="SAM" id="SignalP"/>
    </source>
</evidence>
<dbReference type="Gene3D" id="2.60.40.1820">
    <property type="match status" value="1"/>
</dbReference>
<keyword evidence="4" id="KW-1185">Reference proteome</keyword>
<evidence type="ECO:0000313" key="3">
    <source>
        <dbReference type="EMBL" id="MCU7694272.1"/>
    </source>
</evidence>
<dbReference type="SUPFAM" id="SSF117070">
    <property type="entry name" value="LEA14-like"/>
    <property type="match status" value="1"/>
</dbReference>
<feature type="chain" id="PRO_5041916813" evidence="1">
    <location>
        <begin position="26"/>
        <end position="159"/>
    </location>
</feature>
<dbReference type="Pfam" id="PF03168">
    <property type="entry name" value="LEA_2"/>
    <property type="match status" value="1"/>
</dbReference>
<reference evidence="3" key="1">
    <citation type="submission" date="2022-10" db="EMBL/GenBank/DDBJ databases">
        <authorList>
            <person name="Kim H.S."/>
            <person name="Kim J.-S."/>
            <person name="Suh M.K."/>
            <person name="Eom M.K."/>
            <person name="Lee J.-S."/>
        </authorList>
    </citation>
    <scope>NUCLEOTIDE SEQUENCE</scope>
    <source>
        <strain evidence="3">LIP-5</strain>
    </source>
</reference>
<dbReference type="PROSITE" id="PS51257">
    <property type="entry name" value="PROKAR_LIPOPROTEIN"/>
    <property type="match status" value="1"/>
</dbReference>
<sequence>MKFFNVRCPALLPCFLTFVFFSCKAPEPFEFRGLENLTLGEVNTDSATITTNVVFYNPNSFRVSLKNLESDFYANESLISHYVLDTLLDVPAATEMRIPVSLRVNVQPILSNAVSAFLNRQILLRMKGKTQLGHSGIFITVPFEFSKNQQIDLPNLFAE</sequence>
<feature type="signal peptide" evidence="1">
    <location>
        <begin position="1"/>
        <end position="25"/>
    </location>
</feature>
<comment type="caution">
    <text evidence="3">The sequence shown here is derived from an EMBL/GenBank/DDBJ whole genome shotgun (WGS) entry which is preliminary data.</text>
</comment>
<feature type="domain" description="Late embryogenesis abundant protein LEA-2 subgroup" evidence="2">
    <location>
        <begin position="56"/>
        <end position="144"/>
    </location>
</feature>
<organism evidence="3 4">
    <name type="scientific">Haoranjiania flava</name>
    <dbReference type="NCBI Taxonomy" id="1856322"/>
    <lineage>
        <taxon>Bacteria</taxon>
        <taxon>Pseudomonadati</taxon>
        <taxon>Bacteroidota</taxon>
        <taxon>Chitinophagia</taxon>
        <taxon>Chitinophagales</taxon>
        <taxon>Chitinophagaceae</taxon>
        <taxon>Haoranjiania</taxon>
    </lineage>
</organism>
<evidence type="ECO:0000313" key="4">
    <source>
        <dbReference type="Proteomes" id="UP001209317"/>
    </source>
</evidence>
<accession>A0AAE3LJY9</accession>
<dbReference type="AlphaFoldDB" id="A0AAE3LJY9"/>
<gene>
    <name evidence="3" type="ORF">OD355_07070</name>
</gene>
<dbReference type="RefSeq" id="WP_263037758.1">
    <property type="nucleotide sequence ID" value="NZ_JAOTPL010000008.1"/>
</dbReference>
<name>A0AAE3LJY9_9BACT</name>
<proteinExistence type="predicted"/>
<dbReference type="InterPro" id="IPR004864">
    <property type="entry name" value="LEA_2"/>
</dbReference>
<keyword evidence="1" id="KW-0732">Signal</keyword>
<evidence type="ECO:0000259" key="2">
    <source>
        <dbReference type="Pfam" id="PF03168"/>
    </source>
</evidence>
<dbReference type="EMBL" id="JAOTPL010000008">
    <property type="protein sequence ID" value="MCU7694272.1"/>
    <property type="molecule type" value="Genomic_DNA"/>
</dbReference>
<protein>
    <submittedName>
        <fullName evidence="3">LEA type 2 family protein</fullName>
    </submittedName>
</protein>